<dbReference type="InterPro" id="IPR011989">
    <property type="entry name" value="ARM-like"/>
</dbReference>
<dbReference type="EMBL" id="CP037423">
    <property type="protein sequence ID" value="QDV46324.1"/>
    <property type="molecule type" value="Genomic_DNA"/>
</dbReference>
<evidence type="ECO:0000256" key="1">
    <source>
        <dbReference type="SAM" id="MobiDB-lite"/>
    </source>
</evidence>
<organism evidence="3 4">
    <name type="scientific">Stieleria neptunia</name>
    <dbReference type="NCBI Taxonomy" id="2527979"/>
    <lineage>
        <taxon>Bacteria</taxon>
        <taxon>Pseudomonadati</taxon>
        <taxon>Planctomycetota</taxon>
        <taxon>Planctomycetia</taxon>
        <taxon>Pirellulales</taxon>
        <taxon>Pirellulaceae</taxon>
        <taxon>Stieleria</taxon>
    </lineage>
</organism>
<dbReference type="AlphaFoldDB" id="A0A518I000"/>
<keyword evidence="2" id="KW-0812">Transmembrane</keyword>
<keyword evidence="2" id="KW-0472">Membrane</keyword>
<dbReference type="KEGG" id="snep:Enr13x_62330"/>
<gene>
    <name evidence="3" type="ORF">Enr13x_62330</name>
</gene>
<dbReference type="InterPro" id="IPR016024">
    <property type="entry name" value="ARM-type_fold"/>
</dbReference>
<feature type="transmembrane region" description="Helical" evidence="2">
    <location>
        <begin position="50"/>
        <end position="70"/>
    </location>
</feature>
<dbReference type="RefSeq" id="WP_145390453.1">
    <property type="nucleotide sequence ID" value="NZ_CP037423.1"/>
</dbReference>
<reference evidence="3 4" key="1">
    <citation type="submission" date="2019-03" db="EMBL/GenBank/DDBJ databases">
        <title>Deep-cultivation of Planctomycetes and their phenomic and genomic characterization uncovers novel biology.</title>
        <authorList>
            <person name="Wiegand S."/>
            <person name="Jogler M."/>
            <person name="Boedeker C."/>
            <person name="Pinto D."/>
            <person name="Vollmers J."/>
            <person name="Rivas-Marin E."/>
            <person name="Kohn T."/>
            <person name="Peeters S.H."/>
            <person name="Heuer A."/>
            <person name="Rast P."/>
            <person name="Oberbeckmann S."/>
            <person name="Bunk B."/>
            <person name="Jeske O."/>
            <person name="Meyerdierks A."/>
            <person name="Storesund J.E."/>
            <person name="Kallscheuer N."/>
            <person name="Luecker S."/>
            <person name="Lage O.M."/>
            <person name="Pohl T."/>
            <person name="Merkel B.J."/>
            <person name="Hornburger P."/>
            <person name="Mueller R.-W."/>
            <person name="Bruemmer F."/>
            <person name="Labrenz M."/>
            <person name="Spormann A.M."/>
            <person name="Op den Camp H."/>
            <person name="Overmann J."/>
            <person name="Amann R."/>
            <person name="Jetten M.S.M."/>
            <person name="Mascher T."/>
            <person name="Medema M.H."/>
            <person name="Devos D.P."/>
            <person name="Kaster A.-K."/>
            <person name="Ovreas L."/>
            <person name="Rohde M."/>
            <person name="Galperin M.Y."/>
            <person name="Jogler C."/>
        </authorList>
    </citation>
    <scope>NUCLEOTIDE SEQUENCE [LARGE SCALE GENOMIC DNA]</scope>
    <source>
        <strain evidence="3 4">Enr13</strain>
    </source>
</reference>
<keyword evidence="2" id="KW-1133">Transmembrane helix</keyword>
<evidence type="ECO:0000313" key="4">
    <source>
        <dbReference type="Proteomes" id="UP000319004"/>
    </source>
</evidence>
<name>A0A518I000_9BACT</name>
<keyword evidence="4" id="KW-1185">Reference proteome</keyword>
<evidence type="ECO:0000256" key="2">
    <source>
        <dbReference type="SAM" id="Phobius"/>
    </source>
</evidence>
<evidence type="ECO:0008006" key="5">
    <source>
        <dbReference type="Google" id="ProtNLM"/>
    </source>
</evidence>
<protein>
    <recommendedName>
        <fullName evidence="5">HEAT repeat protein</fullName>
    </recommendedName>
</protein>
<dbReference type="Gene3D" id="1.25.10.10">
    <property type="entry name" value="Leucine-rich Repeat Variant"/>
    <property type="match status" value="1"/>
</dbReference>
<accession>A0A518I000</accession>
<evidence type="ECO:0000313" key="3">
    <source>
        <dbReference type="EMBL" id="QDV46324.1"/>
    </source>
</evidence>
<feature type="region of interest" description="Disordered" evidence="1">
    <location>
        <begin position="1"/>
        <end position="23"/>
    </location>
</feature>
<sequence precursor="true">MNPDKLDQLIRGSDPADAPNRSDSVDPLLDQFEQQWSVLSRRRVVLRKRLTLCLAAIGLFAILGGSAMWVQMHPRQNDAHFAVVTAADSTTDRAPKNLADAAPRQRRPSPIVVPNEPKAEADMVSPSQSPRPTGKLADSVPPRPKPVPAPAKLARPTARPSQPVIDHAEQLAELAAFVDRAGKVDSNTWRQSCDYLARQDPRSQRTVIMLVPQLADPQQKKKAFDLVCAAAADSQRTVLLHWLSHPSLRAMAFERLAAEATLEQTIELIQRAQNDPERTLLCRQLAASPDSQSVEVLLELAHNARWRAAIGSASRELNPSHIQTLIMRMRDRNAPVRTAAAFVLASVPGEQLDQVLASMILRGRFRQPAYLVLLSRNTPQARAFLAQAASRQDLTPALVSARMHFANIQPTLQQWIADSKGTPHERSDTSQQRFTDALDSYRCARRADTRNDIG</sequence>
<feature type="region of interest" description="Disordered" evidence="1">
    <location>
        <begin position="90"/>
        <end position="163"/>
    </location>
</feature>
<dbReference type="Proteomes" id="UP000319004">
    <property type="component" value="Chromosome"/>
</dbReference>
<proteinExistence type="predicted"/>
<dbReference type="SUPFAM" id="SSF48371">
    <property type="entry name" value="ARM repeat"/>
    <property type="match status" value="1"/>
</dbReference>
<dbReference type="OrthoDB" id="239029at2"/>